<comment type="caution">
    <text evidence="2">The sequence shown here is derived from an EMBL/GenBank/DDBJ whole genome shotgun (WGS) entry which is preliminary data.</text>
</comment>
<organism evidence="2 3">
    <name type="scientific">Corchorus olitorius</name>
    <dbReference type="NCBI Taxonomy" id="93759"/>
    <lineage>
        <taxon>Eukaryota</taxon>
        <taxon>Viridiplantae</taxon>
        <taxon>Streptophyta</taxon>
        <taxon>Embryophyta</taxon>
        <taxon>Tracheophyta</taxon>
        <taxon>Spermatophyta</taxon>
        <taxon>Magnoliopsida</taxon>
        <taxon>eudicotyledons</taxon>
        <taxon>Gunneridae</taxon>
        <taxon>Pentapetalae</taxon>
        <taxon>rosids</taxon>
        <taxon>malvids</taxon>
        <taxon>Malvales</taxon>
        <taxon>Malvaceae</taxon>
        <taxon>Grewioideae</taxon>
        <taxon>Apeibeae</taxon>
        <taxon>Corchorus</taxon>
    </lineage>
</organism>
<gene>
    <name evidence="2" type="ORF">COLO4_29604</name>
</gene>
<evidence type="ECO:0000313" key="2">
    <source>
        <dbReference type="EMBL" id="OMO68519.1"/>
    </source>
</evidence>
<sequence length="52" mass="5650">MAASFFFSATSSATVQVCVVKDHKHKSSRSTETIKEASKTGNTIAKQHKIQP</sequence>
<keyword evidence="3" id="KW-1185">Reference proteome</keyword>
<protein>
    <submittedName>
        <fullName evidence="2">Uncharacterized protein</fullName>
    </submittedName>
</protein>
<name>A0A1R3HDW0_9ROSI</name>
<proteinExistence type="predicted"/>
<evidence type="ECO:0000256" key="1">
    <source>
        <dbReference type="SAM" id="MobiDB-lite"/>
    </source>
</evidence>
<dbReference type="EMBL" id="AWUE01020380">
    <property type="protein sequence ID" value="OMO68519.1"/>
    <property type="molecule type" value="Genomic_DNA"/>
</dbReference>
<feature type="region of interest" description="Disordered" evidence="1">
    <location>
        <begin position="25"/>
        <end position="52"/>
    </location>
</feature>
<evidence type="ECO:0000313" key="3">
    <source>
        <dbReference type="Proteomes" id="UP000187203"/>
    </source>
</evidence>
<accession>A0A1R3HDW0</accession>
<dbReference type="AlphaFoldDB" id="A0A1R3HDW0"/>
<dbReference type="Proteomes" id="UP000187203">
    <property type="component" value="Unassembled WGS sequence"/>
</dbReference>
<reference evidence="3" key="1">
    <citation type="submission" date="2013-09" db="EMBL/GenBank/DDBJ databases">
        <title>Corchorus olitorius genome sequencing.</title>
        <authorList>
            <person name="Alam M."/>
            <person name="Haque M.S."/>
            <person name="Islam M.S."/>
            <person name="Emdad E.M."/>
            <person name="Islam M.M."/>
            <person name="Ahmed B."/>
            <person name="Halim A."/>
            <person name="Hossen Q.M.M."/>
            <person name="Hossain M.Z."/>
            <person name="Ahmed R."/>
            <person name="Khan M.M."/>
            <person name="Islam R."/>
            <person name="Rashid M.M."/>
            <person name="Khan S.A."/>
            <person name="Rahman M.S."/>
            <person name="Alam M."/>
            <person name="Yahiya A.S."/>
            <person name="Khan M.S."/>
            <person name="Azam M.S."/>
            <person name="Haque T."/>
            <person name="Lashkar M.Z.H."/>
            <person name="Akhand A.I."/>
            <person name="Morshed G."/>
            <person name="Roy S."/>
            <person name="Uddin K.S."/>
            <person name="Rabeya T."/>
            <person name="Hossain A.S."/>
            <person name="Chowdhury A."/>
            <person name="Snigdha A.R."/>
            <person name="Mortoza M.S."/>
            <person name="Matin S.A."/>
            <person name="Hoque S.M.E."/>
            <person name="Islam M.K."/>
            <person name="Roy D.K."/>
            <person name="Haider R."/>
            <person name="Moosa M.M."/>
            <person name="Elias S.M."/>
            <person name="Hasan A.M."/>
            <person name="Jahan S."/>
            <person name="Shafiuddin M."/>
            <person name="Mahmood N."/>
            <person name="Shommy N.S."/>
        </authorList>
    </citation>
    <scope>NUCLEOTIDE SEQUENCE [LARGE SCALE GENOMIC DNA]</scope>
    <source>
        <strain evidence="3">cv. O-4</strain>
    </source>
</reference>